<reference evidence="2" key="2">
    <citation type="submission" date="2020-08" db="EMBL/GenBank/DDBJ databases">
        <title>Plant Genome Project.</title>
        <authorList>
            <person name="Zhang R.-G."/>
        </authorList>
    </citation>
    <scope>NUCLEOTIDE SEQUENCE</scope>
    <source>
        <strain evidence="2">Huo1</strain>
        <tissue evidence="2">Leaf</tissue>
    </source>
</reference>
<evidence type="ECO:0000313" key="4">
    <source>
        <dbReference type="Proteomes" id="UP000298416"/>
    </source>
</evidence>
<dbReference type="EMBL" id="PNBA02000359">
    <property type="protein sequence ID" value="KAG6383895.1"/>
    <property type="molecule type" value="Genomic_DNA"/>
</dbReference>
<gene>
    <name evidence="3" type="ORF">SASPL_155510</name>
    <name evidence="2" type="ORF">SASPL_156317</name>
</gene>
<sequence length="271" mass="29967">MPPTLTSCQSFSFDPFPKRRRGLLLSPLAGEDYSDGREINLDQFMLQTLCIYDSIGLSGYLSGAITDSSASGTNRLAPSASLEGSERSQASSSEVDYCFLASGSYTTSILGVPLDPLLSETVPKLSSLLKEKGLTKLFSESGRLSRFFFTSDWIQAGRRSEEKPCSEACRKARKLTLTPPHAMHVRLSNLSLAFEVRDFCLNSVCTERKGTNRLKAVLRLKALLSTGWAYVTRTGQSIRKEAHSEANSYYYFRVPKLNGIDHTYGQKKGNT</sequence>
<reference evidence="2" key="1">
    <citation type="submission" date="2018-01" db="EMBL/GenBank/DDBJ databases">
        <authorList>
            <person name="Mao J.F."/>
        </authorList>
    </citation>
    <scope>NUCLEOTIDE SEQUENCE</scope>
    <source>
        <strain evidence="2">Huo1</strain>
        <tissue evidence="2">Leaf</tissue>
    </source>
</reference>
<geneLocation type="mitochondrion" evidence="3"/>
<keyword evidence="3 4" id="KW-0496">Mitochondrion</keyword>
<dbReference type="EMBL" id="PNBA02000024">
    <property type="protein sequence ID" value="KAG6384658.1"/>
    <property type="molecule type" value="Genomic_DNA"/>
</dbReference>
<dbReference type="Proteomes" id="UP000298416">
    <property type="component" value="Unassembled WGS sequence"/>
</dbReference>
<comment type="caution">
    <text evidence="2">The sequence shown here is derived from an EMBL/GenBank/DDBJ whole genome shotgun (WGS) entry which is preliminary data.</text>
</comment>
<evidence type="ECO:0000313" key="3">
    <source>
        <dbReference type="EMBL" id="KAG6384658.1"/>
    </source>
</evidence>
<organism evidence="2">
    <name type="scientific">Salvia splendens</name>
    <name type="common">Scarlet sage</name>
    <dbReference type="NCBI Taxonomy" id="180675"/>
    <lineage>
        <taxon>Eukaryota</taxon>
        <taxon>Viridiplantae</taxon>
        <taxon>Streptophyta</taxon>
        <taxon>Embryophyta</taxon>
        <taxon>Tracheophyta</taxon>
        <taxon>Spermatophyta</taxon>
        <taxon>Magnoliopsida</taxon>
        <taxon>eudicotyledons</taxon>
        <taxon>Gunneridae</taxon>
        <taxon>Pentapetalae</taxon>
        <taxon>asterids</taxon>
        <taxon>lamiids</taxon>
        <taxon>Lamiales</taxon>
        <taxon>Lamiaceae</taxon>
        <taxon>Nepetoideae</taxon>
        <taxon>Mentheae</taxon>
        <taxon>Salviinae</taxon>
        <taxon>Salvia</taxon>
        <taxon>Salvia subgen. Calosphace</taxon>
        <taxon>core Calosphace</taxon>
    </lineage>
</organism>
<evidence type="ECO:0000313" key="2">
    <source>
        <dbReference type="EMBL" id="KAG6383895.1"/>
    </source>
</evidence>
<accession>A0A8X8VWV2</accession>
<keyword evidence="4" id="KW-1185">Reference proteome</keyword>
<proteinExistence type="predicted"/>
<feature type="region of interest" description="Disordered" evidence="1">
    <location>
        <begin position="69"/>
        <end position="88"/>
    </location>
</feature>
<evidence type="ECO:0000256" key="1">
    <source>
        <dbReference type="SAM" id="MobiDB-lite"/>
    </source>
</evidence>
<dbReference type="AlphaFoldDB" id="A0A8X8VWV2"/>
<name>A0A8X8VWV2_SALSN</name>
<protein>
    <submittedName>
        <fullName evidence="2">Uncharacterized protein</fullName>
    </submittedName>
</protein>